<dbReference type="Proteomes" id="UP001240777">
    <property type="component" value="Unassembled WGS sequence"/>
</dbReference>
<evidence type="ECO:0000256" key="2">
    <source>
        <dbReference type="ARBA" id="ARBA00034247"/>
    </source>
</evidence>
<evidence type="ECO:0000259" key="4">
    <source>
        <dbReference type="PROSITE" id="PS50887"/>
    </source>
</evidence>
<dbReference type="Proteomes" id="UP001177258">
    <property type="component" value="Unassembled WGS sequence"/>
</dbReference>
<dbReference type="CDD" id="cd01949">
    <property type="entry name" value="GGDEF"/>
    <property type="match status" value="1"/>
</dbReference>
<gene>
    <name evidence="5" type="ORF">Q5I04_05820</name>
    <name evidence="6" type="ORF">Q5I06_05945</name>
</gene>
<reference evidence="6 8" key="1">
    <citation type="submission" date="2023-07" db="EMBL/GenBank/DDBJ databases">
        <title>Unpublished Manusciprt.</title>
        <authorList>
            <person name="Aydin F."/>
            <person name="Tarhane S."/>
            <person name="Saticioglu I.B."/>
            <person name="Karakaya E."/>
            <person name="Abay S."/>
            <person name="Guran O."/>
            <person name="Bozkurt E."/>
            <person name="Uzum N."/>
            <person name="Olgun K."/>
            <person name="Jablonski D."/>
        </authorList>
    </citation>
    <scope>NUCLEOTIDE SEQUENCE</scope>
    <source>
        <strain evidence="8">faydin-H75</strain>
        <strain evidence="6">Faydin-H76</strain>
    </source>
</reference>
<dbReference type="EMBL" id="JAUPEV010000008">
    <property type="protein sequence ID" value="MDO7253424.1"/>
    <property type="molecule type" value="Genomic_DNA"/>
</dbReference>
<evidence type="ECO:0000313" key="5">
    <source>
        <dbReference type="EMBL" id="MDO7253424.1"/>
    </source>
</evidence>
<dbReference type="PANTHER" id="PTHR45138:SF9">
    <property type="entry name" value="DIGUANYLATE CYCLASE DGCM-RELATED"/>
    <property type="match status" value="1"/>
</dbReference>
<sequence length="474" mass="55413">MPDVKNIIQKILRKLDKLPNPSEEERAEFLAKELQRQNFSFEGGPWLQEYLDSINQKIKSMIAYNIKTKEEFIQRLIKILNASSTSDSANYAECNVLLLDVLLGVLFQLSSNQIKKEHPELFITEKLESIEVIQNLLKNWEDFIKNNQHLKTQEQIISIIVALMNPWKDYKVNFKEALTKLQEFPQNISDEDFLSHLQEIISFKDENCIILNPKLLDENGNKIKKNTFDVLSELDGIIDSNNAHIEKIINFKNSLNEKEDLREEKQKLIDFSEIIYGKMMEVNNTLKNKEENIKRLYDELNALSLYVKNIQEQSKLDNLIDVYNRKYIDKVAEVYEQQFKENSINYSVLFFDIDNFKNINDAYGHTAGDKLLGIFGNILKQNCRGTDMVGRYGGDEFLILMPNTDLERAKEFAKRICKTIEQTNFTYKEQKIKITTSIGIAERASHKNKFELIDSVDKFLYKAKNSGRNRVEWE</sequence>
<dbReference type="InterPro" id="IPR000160">
    <property type="entry name" value="GGDEF_dom"/>
</dbReference>
<name>A0AA90PJC0_9HELI</name>
<comment type="catalytic activity">
    <reaction evidence="2">
        <text>2 GTP = 3',3'-c-di-GMP + 2 diphosphate</text>
        <dbReference type="Rhea" id="RHEA:24898"/>
        <dbReference type="ChEBI" id="CHEBI:33019"/>
        <dbReference type="ChEBI" id="CHEBI:37565"/>
        <dbReference type="ChEBI" id="CHEBI:58805"/>
        <dbReference type="EC" id="2.7.7.65"/>
    </reaction>
</comment>
<keyword evidence="6" id="KW-0808">Transferase</keyword>
<dbReference type="GO" id="GO:0005886">
    <property type="term" value="C:plasma membrane"/>
    <property type="evidence" value="ECO:0007669"/>
    <property type="project" value="TreeGrafter"/>
</dbReference>
<dbReference type="NCBIfam" id="TIGR00254">
    <property type="entry name" value="GGDEF"/>
    <property type="match status" value="1"/>
</dbReference>
<proteinExistence type="predicted"/>
<dbReference type="EC" id="2.7.7.65" evidence="1"/>
<dbReference type="GO" id="GO:0052621">
    <property type="term" value="F:diguanylate cyclase activity"/>
    <property type="evidence" value="ECO:0007669"/>
    <property type="project" value="UniProtKB-EC"/>
</dbReference>
<dbReference type="PANTHER" id="PTHR45138">
    <property type="entry name" value="REGULATORY COMPONENTS OF SENSORY TRANSDUCTION SYSTEM"/>
    <property type="match status" value="1"/>
</dbReference>
<evidence type="ECO:0000313" key="7">
    <source>
        <dbReference type="Proteomes" id="UP001177258"/>
    </source>
</evidence>
<keyword evidence="3" id="KW-0175">Coiled coil</keyword>
<feature type="coiled-coil region" evidence="3">
    <location>
        <begin position="279"/>
        <end position="313"/>
    </location>
</feature>
<accession>A0AA90PJC0</accession>
<keyword evidence="6" id="KW-0548">Nucleotidyltransferase</keyword>
<dbReference type="Gene3D" id="3.30.70.270">
    <property type="match status" value="1"/>
</dbReference>
<keyword evidence="8" id="KW-1185">Reference proteome</keyword>
<organism evidence="6 7">
    <name type="scientific">Helicobacter cappadocius</name>
    <dbReference type="NCBI Taxonomy" id="3063998"/>
    <lineage>
        <taxon>Bacteria</taxon>
        <taxon>Pseudomonadati</taxon>
        <taxon>Campylobacterota</taxon>
        <taxon>Epsilonproteobacteria</taxon>
        <taxon>Campylobacterales</taxon>
        <taxon>Helicobacteraceae</taxon>
        <taxon>Helicobacter</taxon>
    </lineage>
</organism>
<feature type="domain" description="GGDEF" evidence="4">
    <location>
        <begin position="344"/>
        <end position="474"/>
    </location>
</feature>
<protein>
    <recommendedName>
        <fullName evidence="1">diguanylate cyclase</fullName>
        <ecNumber evidence="1">2.7.7.65</ecNumber>
    </recommendedName>
</protein>
<dbReference type="InterPro" id="IPR043128">
    <property type="entry name" value="Rev_trsase/Diguanyl_cyclase"/>
</dbReference>
<evidence type="ECO:0000313" key="8">
    <source>
        <dbReference type="Proteomes" id="UP001240777"/>
    </source>
</evidence>
<dbReference type="SUPFAM" id="SSF55073">
    <property type="entry name" value="Nucleotide cyclase"/>
    <property type="match status" value="1"/>
</dbReference>
<dbReference type="GO" id="GO:0043709">
    <property type="term" value="P:cell adhesion involved in single-species biofilm formation"/>
    <property type="evidence" value="ECO:0007669"/>
    <property type="project" value="TreeGrafter"/>
</dbReference>
<dbReference type="GO" id="GO:1902201">
    <property type="term" value="P:negative regulation of bacterial-type flagellum-dependent cell motility"/>
    <property type="evidence" value="ECO:0007669"/>
    <property type="project" value="TreeGrafter"/>
</dbReference>
<evidence type="ECO:0000256" key="1">
    <source>
        <dbReference type="ARBA" id="ARBA00012528"/>
    </source>
</evidence>
<evidence type="ECO:0000313" key="6">
    <source>
        <dbReference type="EMBL" id="MDP2539312.1"/>
    </source>
</evidence>
<dbReference type="FunFam" id="3.30.70.270:FF:000001">
    <property type="entry name" value="Diguanylate cyclase domain protein"/>
    <property type="match status" value="1"/>
</dbReference>
<dbReference type="InterPro" id="IPR050469">
    <property type="entry name" value="Diguanylate_Cyclase"/>
</dbReference>
<evidence type="ECO:0000256" key="3">
    <source>
        <dbReference type="SAM" id="Coils"/>
    </source>
</evidence>
<reference evidence="5" key="2">
    <citation type="submission" date="2023-07" db="EMBL/GenBank/DDBJ databases">
        <authorList>
            <person name="Aydin F."/>
            <person name="Tarhane S."/>
            <person name="Saticioglu I.B."/>
            <person name="Karakaya E."/>
            <person name="Abay S."/>
            <person name="Guran O."/>
            <person name="Bozkurt E."/>
            <person name="Uzum N."/>
            <person name="Olgun K."/>
            <person name="Jablonski D."/>
        </authorList>
    </citation>
    <scope>NUCLEOTIDE SEQUENCE</scope>
    <source>
        <strain evidence="5">Faydin-H75</strain>
    </source>
</reference>
<dbReference type="AlphaFoldDB" id="A0AA90PJC0"/>
<dbReference type="InterPro" id="IPR029787">
    <property type="entry name" value="Nucleotide_cyclase"/>
</dbReference>
<dbReference type="PROSITE" id="PS50887">
    <property type="entry name" value="GGDEF"/>
    <property type="match status" value="1"/>
</dbReference>
<comment type="caution">
    <text evidence="6">The sequence shown here is derived from an EMBL/GenBank/DDBJ whole genome shotgun (WGS) entry which is preliminary data.</text>
</comment>
<dbReference type="RefSeq" id="WP_305517265.1">
    <property type="nucleotide sequence ID" value="NZ_JAUPEV010000008.1"/>
</dbReference>
<dbReference type="Pfam" id="PF00990">
    <property type="entry name" value="GGDEF"/>
    <property type="match status" value="1"/>
</dbReference>
<dbReference type="SMART" id="SM00267">
    <property type="entry name" value="GGDEF"/>
    <property type="match status" value="1"/>
</dbReference>
<dbReference type="EMBL" id="JAUYZK010000008">
    <property type="protein sequence ID" value="MDP2539312.1"/>
    <property type="molecule type" value="Genomic_DNA"/>
</dbReference>
<reference evidence="5 7" key="3">
    <citation type="journal article" date="2024" name="Syst. Appl. Microbiol.">
        <title>Helicobacter cappadocius sp. nov., from lizards: The first psychrotrophic Helicobacter species.</title>
        <authorList>
            <person name="Aydin F."/>
            <person name="Tarhane S."/>
            <person name="Karakaya E."/>
            <person name="Abay S."/>
            <person name="Kayman T."/>
            <person name="Guran O."/>
            <person name="Bozkurt E."/>
            <person name="Uzum N."/>
            <person name="Avci A."/>
            <person name="Olgun K."/>
            <person name="Jablonski D."/>
            <person name="Guran C."/>
            <person name="Burcin Saticioglu I."/>
        </authorList>
    </citation>
    <scope>NUCLEOTIDE SEQUENCE [LARGE SCALE GENOMIC DNA]</scope>
    <source>
        <strain evidence="5">Faydin-H75</strain>
        <strain evidence="7">faydin-H76</strain>
    </source>
</reference>